<accession>A0A0F9FZK9</accession>
<gene>
    <name evidence="2" type="ORF">LCGC14_2243800</name>
</gene>
<proteinExistence type="predicted"/>
<name>A0A0F9FZK9_9ZZZZ</name>
<dbReference type="AlphaFoldDB" id="A0A0F9FZK9"/>
<sequence>MLIQEAATHMQHVHDPFWLGIGIAVLGAAVLVERLIRGKP</sequence>
<organism evidence="2">
    <name type="scientific">marine sediment metagenome</name>
    <dbReference type="NCBI Taxonomy" id="412755"/>
    <lineage>
        <taxon>unclassified sequences</taxon>
        <taxon>metagenomes</taxon>
        <taxon>ecological metagenomes</taxon>
    </lineage>
</organism>
<feature type="transmembrane region" description="Helical" evidence="1">
    <location>
        <begin position="17"/>
        <end position="36"/>
    </location>
</feature>
<keyword evidence="1" id="KW-1133">Transmembrane helix</keyword>
<keyword evidence="1" id="KW-0812">Transmembrane</keyword>
<keyword evidence="1" id="KW-0472">Membrane</keyword>
<dbReference type="EMBL" id="LAZR01030438">
    <property type="protein sequence ID" value="KKL56597.1"/>
    <property type="molecule type" value="Genomic_DNA"/>
</dbReference>
<feature type="non-terminal residue" evidence="2">
    <location>
        <position position="40"/>
    </location>
</feature>
<reference evidence="2" key="1">
    <citation type="journal article" date="2015" name="Nature">
        <title>Complex archaea that bridge the gap between prokaryotes and eukaryotes.</title>
        <authorList>
            <person name="Spang A."/>
            <person name="Saw J.H."/>
            <person name="Jorgensen S.L."/>
            <person name="Zaremba-Niedzwiedzka K."/>
            <person name="Martijn J."/>
            <person name="Lind A.E."/>
            <person name="van Eijk R."/>
            <person name="Schleper C."/>
            <person name="Guy L."/>
            <person name="Ettema T.J."/>
        </authorList>
    </citation>
    <scope>NUCLEOTIDE SEQUENCE</scope>
</reference>
<evidence type="ECO:0000313" key="2">
    <source>
        <dbReference type="EMBL" id="KKL56597.1"/>
    </source>
</evidence>
<comment type="caution">
    <text evidence="2">The sequence shown here is derived from an EMBL/GenBank/DDBJ whole genome shotgun (WGS) entry which is preliminary data.</text>
</comment>
<evidence type="ECO:0000256" key="1">
    <source>
        <dbReference type="SAM" id="Phobius"/>
    </source>
</evidence>
<protein>
    <submittedName>
        <fullName evidence="2">Uncharacterized protein</fullName>
    </submittedName>
</protein>